<reference evidence="2 3" key="1">
    <citation type="journal article" date="2021" name="Int. J. Syst. Evol. Microbiol.">
        <title>Amazonocrinis nigriterrae gen. nov., sp. nov., Atlanticothrix silvestris gen. nov., sp. nov. and Dendronalium phyllosphericum gen. nov., sp. nov., nostocacean cyanobacteria from Brazilian environments.</title>
        <authorList>
            <person name="Alvarenga D.O."/>
            <person name="Andreote A.P.D."/>
            <person name="Branco L.H.Z."/>
            <person name="Delbaje E."/>
            <person name="Cruz R.B."/>
            <person name="Varani A.M."/>
            <person name="Fiore M.F."/>
        </authorList>
    </citation>
    <scope>NUCLEOTIDE SEQUENCE [LARGE SCALE GENOMIC DNA]</scope>
    <source>
        <strain evidence="2 3">CENA369</strain>
    </source>
</reference>
<evidence type="ECO:0000259" key="1">
    <source>
        <dbReference type="Pfam" id="PF13360"/>
    </source>
</evidence>
<dbReference type="EMBL" id="JAECZA010000293">
    <property type="protein sequence ID" value="MBH8577793.1"/>
    <property type="molecule type" value="Genomic_DNA"/>
</dbReference>
<dbReference type="AlphaFoldDB" id="A0A8J7IF04"/>
<dbReference type="SUPFAM" id="SSF50998">
    <property type="entry name" value="Quinoprotein alcohol dehydrogenase-like"/>
    <property type="match status" value="1"/>
</dbReference>
<name>A0A8J7IF04_9NOST</name>
<proteinExistence type="predicted"/>
<dbReference type="PANTHER" id="PTHR34512">
    <property type="entry name" value="CELL SURFACE PROTEIN"/>
    <property type="match status" value="1"/>
</dbReference>
<dbReference type="InterPro" id="IPR002372">
    <property type="entry name" value="PQQ_rpt_dom"/>
</dbReference>
<accession>A0A8J7IF04</accession>
<comment type="caution">
    <text evidence="2">The sequence shown here is derived from an EMBL/GenBank/DDBJ whole genome shotgun (WGS) entry which is preliminary data.</text>
</comment>
<gene>
    <name evidence="2" type="ORF">I8752_33490</name>
</gene>
<dbReference type="SMART" id="SM00564">
    <property type="entry name" value="PQQ"/>
    <property type="match status" value="7"/>
</dbReference>
<evidence type="ECO:0000313" key="2">
    <source>
        <dbReference type="EMBL" id="MBH8577793.1"/>
    </source>
</evidence>
<dbReference type="Gene3D" id="2.130.10.10">
    <property type="entry name" value="YVTN repeat-like/Quinoprotein amine dehydrogenase"/>
    <property type="match status" value="2"/>
</dbReference>
<sequence length="471" mass="53378">MCSPTLKIWHMRLWKLVLLSSILAVGSWLGWRFVNQSKTTLLALDTSTGKLQWIHPIKSQIYSNGTIAANGKVLLSFCQDKSAEQKNDRRQCSFYQLQAFDADSGRILWTYQPQGSDSGFETAFNPSVIFQNNQLYIQVNNELRSLDPATGQPRWATQHTGFDVRVVGNYDPQIVTLPNQLATIDTVDKQQRILKLLDPQTGKPLQQITILRDRLTSSTNLIAANNLSVFLATSGLIQLGANEFYSNGRSTITAYDSKTGKPRFSTNIAGEIENMQVVQNTLQLKTYGTYDPLKKTFPYKSSFLAVDANTGRVLWQKPLSQIACADIGYSWRVDADSVYVNCNLYSQAPRGQDSSTIVALSAQTGQIKWQYQASPNLYSEFLPNVVSPEQFLTFRKVTSGNSRQTQAIALNRQTGKLLWSFALYSDRYVDKFRAIVATDSNRLFVLDFMPRWQIWLLQFNSDWYFQQPIQP</sequence>
<dbReference type="InterPro" id="IPR018391">
    <property type="entry name" value="PQQ_b-propeller_rpt"/>
</dbReference>
<dbReference type="PANTHER" id="PTHR34512:SF30">
    <property type="entry name" value="OUTER MEMBRANE PROTEIN ASSEMBLY FACTOR BAMB"/>
    <property type="match status" value="1"/>
</dbReference>
<feature type="domain" description="Pyrrolo-quinoline quinone repeat" evidence="1">
    <location>
        <begin position="303"/>
        <end position="435"/>
    </location>
</feature>
<evidence type="ECO:0000313" key="3">
    <source>
        <dbReference type="Proteomes" id="UP000662314"/>
    </source>
</evidence>
<keyword evidence="3" id="KW-1185">Reference proteome</keyword>
<protein>
    <submittedName>
        <fullName evidence="2">PQQ-binding-like beta-propeller repeat protein</fullName>
    </submittedName>
</protein>
<feature type="domain" description="Pyrrolo-quinoline quinone repeat" evidence="1">
    <location>
        <begin position="13"/>
        <end position="158"/>
    </location>
</feature>
<organism evidence="2 3">
    <name type="scientific">Dendronalium phyllosphericum CENA369</name>
    <dbReference type="NCBI Taxonomy" id="1725256"/>
    <lineage>
        <taxon>Bacteria</taxon>
        <taxon>Bacillati</taxon>
        <taxon>Cyanobacteriota</taxon>
        <taxon>Cyanophyceae</taxon>
        <taxon>Nostocales</taxon>
        <taxon>Nostocaceae</taxon>
        <taxon>Dendronalium</taxon>
        <taxon>Dendronalium phyllosphericum</taxon>
    </lineage>
</organism>
<dbReference type="RefSeq" id="WP_214436482.1">
    <property type="nucleotide sequence ID" value="NZ_CAWPUQ010000229.1"/>
</dbReference>
<dbReference type="InterPro" id="IPR015943">
    <property type="entry name" value="WD40/YVTN_repeat-like_dom_sf"/>
</dbReference>
<dbReference type="InterPro" id="IPR011047">
    <property type="entry name" value="Quinoprotein_ADH-like_sf"/>
</dbReference>
<dbReference type="Proteomes" id="UP000662314">
    <property type="component" value="Unassembled WGS sequence"/>
</dbReference>
<dbReference type="Pfam" id="PF13360">
    <property type="entry name" value="PQQ_2"/>
    <property type="match status" value="2"/>
</dbReference>